<feature type="compositionally biased region" description="Basic and acidic residues" evidence="1">
    <location>
        <begin position="68"/>
        <end position="77"/>
    </location>
</feature>
<reference evidence="3" key="1">
    <citation type="journal article" date="2018" name="Nat. Microbiol.">
        <title>Leveraging single-cell genomics to expand the fungal tree of life.</title>
        <authorList>
            <person name="Ahrendt S.R."/>
            <person name="Quandt C.A."/>
            <person name="Ciobanu D."/>
            <person name="Clum A."/>
            <person name="Salamov A."/>
            <person name="Andreopoulos B."/>
            <person name="Cheng J.F."/>
            <person name="Woyke T."/>
            <person name="Pelin A."/>
            <person name="Henrissat B."/>
            <person name="Reynolds N.K."/>
            <person name="Benny G.L."/>
            <person name="Smith M.E."/>
            <person name="James T.Y."/>
            <person name="Grigoriev I.V."/>
        </authorList>
    </citation>
    <scope>NUCLEOTIDE SEQUENCE [LARGE SCALE GENOMIC DNA]</scope>
    <source>
        <strain evidence="3">ATCC 52028</strain>
    </source>
</reference>
<feature type="region of interest" description="Disordered" evidence="1">
    <location>
        <begin position="1"/>
        <end position="137"/>
    </location>
</feature>
<feature type="non-terminal residue" evidence="2">
    <location>
        <position position="262"/>
    </location>
</feature>
<sequence>MGRRRRSPTSARSRASSITSPPRLPPVPPLTRGLPRLPDPNRSLGLNGGSDEGSADLHDVPAIDSGEGEMRSDDTLRWPDVADGSQIHNHSSLLSPAPPSPLEAQRRHRLPPAISEPDLRESPVDGHEAPPPDVGPTYEGLDSNANYGSVLNPLGFSLTTSVGLVGNEGQTRHVLEADAANHDSLEHDNGRNRSPYRGIAHPLYQQDDDARGDNALIAQLANDFDSISESEMALPQHRVNQEDVLYDGSLADTAQLDSETID</sequence>
<gene>
    <name evidence="2" type="ORF">CAUPRSCDRAFT_10941</name>
</gene>
<dbReference type="AlphaFoldDB" id="A0A4P9X0Z5"/>
<dbReference type="Proteomes" id="UP000268535">
    <property type="component" value="Unassembled WGS sequence"/>
</dbReference>
<proteinExistence type="predicted"/>
<protein>
    <submittedName>
        <fullName evidence="2">Uncharacterized protein</fullName>
    </submittedName>
</protein>
<dbReference type="EMBL" id="ML009289">
    <property type="protein sequence ID" value="RKO97386.1"/>
    <property type="molecule type" value="Genomic_DNA"/>
</dbReference>
<evidence type="ECO:0000256" key="1">
    <source>
        <dbReference type="SAM" id="MobiDB-lite"/>
    </source>
</evidence>
<feature type="compositionally biased region" description="Low complexity" evidence="1">
    <location>
        <begin position="8"/>
        <end position="21"/>
    </location>
</feature>
<evidence type="ECO:0000313" key="2">
    <source>
        <dbReference type="EMBL" id="RKO97386.1"/>
    </source>
</evidence>
<evidence type="ECO:0000313" key="3">
    <source>
        <dbReference type="Proteomes" id="UP000268535"/>
    </source>
</evidence>
<name>A0A4P9X0Z5_9FUNG</name>
<organism evidence="2 3">
    <name type="scientific">Caulochytrium protostelioides</name>
    <dbReference type="NCBI Taxonomy" id="1555241"/>
    <lineage>
        <taxon>Eukaryota</taxon>
        <taxon>Fungi</taxon>
        <taxon>Fungi incertae sedis</taxon>
        <taxon>Chytridiomycota</taxon>
        <taxon>Chytridiomycota incertae sedis</taxon>
        <taxon>Chytridiomycetes</taxon>
        <taxon>Caulochytriales</taxon>
        <taxon>Caulochytriaceae</taxon>
        <taxon>Caulochytrium</taxon>
    </lineage>
</organism>
<feature type="compositionally biased region" description="Basic and acidic residues" evidence="1">
    <location>
        <begin position="117"/>
        <end position="130"/>
    </location>
</feature>
<accession>A0A4P9X0Z5</accession>